<evidence type="ECO:0000313" key="3">
    <source>
        <dbReference type="Proteomes" id="UP000514410"/>
    </source>
</evidence>
<organism evidence="2 3">
    <name type="scientific">Companilactobacillus pabuli</name>
    <dbReference type="NCBI Taxonomy" id="2714036"/>
    <lineage>
        <taxon>Bacteria</taxon>
        <taxon>Bacillati</taxon>
        <taxon>Bacillota</taxon>
        <taxon>Bacilli</taxon>
        <taxon>Lactobacillales</taxon>
        <taxon>Lactobacillaceae</taxon>
        <taxon>Companilactobacillus</taxon>
    </lineage>
</organism>
<name>A0A7L7KXA8_9LACO</name>
<evidence type="ECO:0000256" key="1">
    <source>
        <dbReference type="SAM" id="Phobius"/>
    </source>
</evidence>
<dbReference type="AlphaFoldDB" id="A0A7L7KXA8"/>
<gene>
    <name evidence="2" type="ORF">G6534_02855</name>
</gene>
<dbReference type="KEGG" id="cpab:G6534_02855"/>
<dbReference type="Proteomes" id="UP000514410">
    <property type="component" value="Chromosome"/>
</dbReference>
<proteinExistence type="predicted"/>
<keyword evidence="3" id="KW-1185">Reference proteome</keyword>
<accession>A0A7L7KXA8</accession>
<reference evidence="2 3" key="1">
    <citation type="submission" date="2020-02" db="EMBL/GenBank/DDBJ databases">
        <title>Complete Genome Sequence of Lactobacillus sp. NFFJ11 Isolated from animal feed.</title>
        <authorList>
            <person name="Jung J.Y."/>
        </authorList>
    </citation>
    <scope>NUCLEOTIDE SEQUENCE [LARGE SCALE GENOMIC DNA]</scope>
    <source>
        <strain evidence="2 3">NFFJ11</strain>
    </source>
</reference>
<dbReference type="RefSeq" id="WP_059074737.1">
    <property type="nucleotide sequence ID" value="NZ_CP049366.1"/>
</dbReference>
<evidence type="ECO:0000313" key="2">
    <source>
        <dbReference type="EMBL" id="QMT83624.1"/>
    </source>
</evidence>
<protein>
    <recommendedName>
        <fullName evidence="4">Type II secretion system protein</fullName>
    </recommendedName>
</protein>
<dbReference type="EMBL" id="CP049366">
    <property type="protein sequence ID" value="QMT83624.1"/>
    <property type="molecule type" value="Genomic_DNA"/>
</dbReference>
<keyword evidence="1" id="KW-1133">Transmembrane helix</keyword>
<feature type="transmembrane region" description="Helical" evidence="1">
    <location>
        <begin position="7"/>
        <end position="29"/>
    </location>
</feature>
<sequence length="95" mass="11162">MRLHREGFVLAESLVALSISVLIIFTLTYCVKEEFKLINHWEERVNAHKIVLLNLQSKNVPNPLVIKDKKYFFESNNNEYRVTVNKNVYQIKPAT</sequence>
<keyword evidence="1" id="KW-0812">Transmembrane</keyword>
<evidence type="ECO:0008006" key="4">
    <source>
        <dbReference type="Google" id="ProtNLM"/>
    </source>
</evidence>
<keyword evidence="1" id="KW-0472">Membrane</keyword>